<feature type="transmembrane region" description="Helical" evidence="7">
    <location>
        <begin position="188"/>
        <end position="206"/>
    </location>
</feature>
<accession>A0A537LEX8</accession>
<feature type="transmembrane region" description="Helical" evidence="7">
    <location>
        <begin position="100"/>
        <end position="123"/>
    </location>
</feature>
<dbReference type="Proteomes" id="UP000319353">
    <property type="component" value="Unassembled WGS sequence"/>
</dbReference>
<dbReference type="PANTHER" id="PTHR43163:SF6">
    <property type="entry name" value="DIPEPTIDE TRANSPORT SYSTEM PERMEASE PROTEIN DPPB-RELATED"/>
    <property type="match status" value="1"/>
</dbReference>
<keyword evidence="2 7" id="KW-0813">Transport</keyword>
<comment type="subcellular location">
    <subcellularLocation>
        <location evidence="1 7">Cell membrane</location>
        <topology evidence="1 7">Multi-pass membrane protein</topology>
    </subcellularLocation>
</comment>
<dbReference type="CDD" id="cd06261">
    <property type="entry name" value="TM_PBP2"/>
    <property type="match status" value="1"/>
</dbReference>
<dbReference type="InterPro" id="IPR000515">
    <property type="entry name" value="MetI-like"/>
</dbReference>
<proteinExistence type="inferred from homology"/>
<evidence type="ECO:0000256" key="7">
    <source>
        <dbReference type="RuleBase" id="RU363032"/>
    </source>
</evidence>
<dbReference type="Gene3D" id="1.10.3720.10">
    <property type="entry name" value="MetI-like"/>
    <property type="match status" value="1"/>
</dbReference>
<dbReference type="GO" id="GO:0005886">
    <property type="term" value="C:plasma membrane"/>
    <property type="evidence" value="ECO:0007669"/>
    <property type="project" value="UniProtKB-SubCell"/>
</dbReference>
<dbReference type="SUPFAM" id="SSF161098">
    <property type="entry name" value="MetI-like"/>
    <property type="match status" value="1"/>
</dbReference>
<keyword evidence="4 7" id="KW-0812">Transmembrane</keyword>
<evidence type="ECO:0000256" key="3">
    <source>
        <dbReference type="ARBA" id="ARBA00022475"/>
    </source>
</evidence>
<feature type="transmembrane region" description="Helical" evidence="7">
    <location>
        <begin position="291"/>
        <end position="317"/>
    </location>
</feature>
<dbReference type="PANTHER" id="PTHR43163">
    <property type="entry name" value="DIPEPTIDE TRANSPORT SYSTEM PERMEASE PROTEIN DPPB-RELATED"/>
    <property type="match status" value="1"/>
</dbReference>
<feature type="transmembrane region" description="Helical" evidence="7">
    <location>
        <begin position="249"/>
        <end position="271"/>
    </location>
</feature>
<evidence type="ECO:0000256" key="1">
    <source>
        <dbReference type="ARBA" id="ARBA00004651"/>
    </source>
</evidence>
<evidence type="ECO:0000313" key="9">
    <source>
        <dbReference type="EMBL" id="TMJ06555.1"/>
    </source>
</evidence>
<feature type="transmembrane region" description="Helical" evidence="7">
    <location>
        <begin position="12"/>
        <end position="30"/>
    </location>
</feature>
<sequence>MGAYVLRRLVQAVPLLWLISLVVFLLLHVIPGGPMAAYENNPDMTAEDLHRLEHDLGLDAPLHVQYVRWLAALVHGDWGYSLASKRPVLVEIGDRLPNTVYLMGVATLVTLLLAIPIGIFSAVRQYSTLDHVVTTVAFMGHSIPIFWFGLILIIVFHVMLRNPLSGAPLFPGGGMYTLGMPFSLLDRLHHLVLPVGMLAVANAATYTRYTRASMLEVIGQDYIRTARAKGTPEPLVIWKHGLKNAATPVVTILALDLPALFAGAVFTETMFSWPGMGRLFIESAFRVDYALLMAIIMVTAALTVAFNLLADVTYAVLDPRIRYG</sequence>
<dbReference type="Pfam" id="PF00528">
    <property type="entry name" value="BPD_transp_1"/>
    <property type="match status" value="1"/>
</dbReference>
<feature type="transmembrane region" description="Helical" evidence="7">
    <location>
        <begin position="135"/>
        <end position="160"/>
    </location>
</feature>
<evidence type="ECO:0000259" key="8">
    <source>
        <dbReference type="PROSITE" id="PS50928"/>
    </source>
</evidence>
<evidence type="ECO:0000256" key="6">
    <source>
        <dbReference type="ARBA" id="ARBA00023136"/>
    </source>
</evidence>
<comment type="caution">
    <text evidence="9">The sequence shown here is derived from an EMBL/GenBank/DDBJ whole genome shotgun (WGS) entry which is preliminary data.</text>
</comment>
<dbReference type="PROSITE" id="PS50928">
    <property type="entry name" value="ABC_TM1"/>
    <property type="match status" value="1"/>
</dbReference>
<dbReference type="Pfam" id="PF19300">
    <property type="entry name" value="BPD_transp_1_N"/>
    <property type="match status" value="1"/>
</dbReference>
<keyword evidence="3" id="KW-1003">Cell membrane</keyword>
<dbReference type="InterPro" id="IPR035906">
    <property type="entry name" value="MetI-like_sf"/>
</dbReference>
<keyword evidence="6 7" id="KW-0472">Membrane</keyword>
<evidence type="ECO:0000256" key="4">
    <source>
        <dbReference type="ARBA" id="ARBA00022692"/>
    </source>
</evidence>
<organism evidence="9 10">
    <name type="scientific">Candidatus Segetimicrobium genomatis</name>
    <dbReference type="NCBI Taxonomy" id="2569760"/>
    <lineage>
        <taxon>Bacteria</taxon>
        <taxon>Bacillati</taxon>
        <taxon>Candidatus Sysuimicrobiota</taxon>
        <taxon>Candidatus Sysuimicrobiia</taxon>
        <taxon>Candidatus Sysuimicrobiales</taxon>
        <taxon>Candidatus Segetimicrobiaceae</taxon>
        <taxon>Candidatus Segetimicrobium</taxon>
    </lineage>
</organism>
<comment type="similarity">
    <text evidence="7">Belongs to the binding-protein-dependent transport system permease family.</text>
</comment>
<dbReference type="EMBL" id="VBAL01000012">
    <property type="protein sequence ID" value="TMJ06555.1"/>
    <property type="molecule type" value="Genomic_DNA"/>
</dbReference>
<protein>
    <submittedName>
        <fullName evidence="9">ABC transporter permease</fullName>
    </submittedName>
</protein>
<gene>
    <name evidence="9" type="ORF">E6H01_01435</name>
</gene>
<name>A0A537LEX8_9BACT</name>
<feature type="domain" description="ABC transmembrane type-1" evidence="8">
    <location>
        <begin position="96"/>
        <end position="310"/>
    </location>
</feature>
<evidence type="ECO:0000313" key="10">
    <source>
        <dbReference type="Proteomes" id="UP000319353"/>
    </source>
</evidence>
<dbReference type="AlphaFoldDB" id="A0A537LEX8"/>
<dbReference type="InterPro" id="IPR045621">
    <property type="entry name" value="BPD_transp_1_N"/>
</dbReference>
<evidence type="ECO:0000256" key="5">
    <source>
        <dbReference type="ARBA" id="ARBA00022989"/>
    </source>
</evidence>
<keyword evidence="5 7" id="KW-1133">Transmembrane helix</keyword>
<evidence type="ECO:0000256" key="2">
    <source>
        <dbReference type="ARBA" id="ARBA00022448"/>
    </source>
</evidence>
<reference evidence="9 10" key="1">
    <citation type="journal article" date="2019" name="Nat. Microbiol.">
        <title>Mediterranean grassland soil C-N compound turnover is dependent on rainfall and depth, and is mediated by genomically divergent microorganisms.</title>
        <authorList>
            <person name="Diamond S."/>
            <person name="Andeer P.F."/>
            <person name="Li Z."/>
            <person name="Crits-Christoph A."/>
            <person name="Burstein D."/>
            <person name="Anantharaman K."/>
            <person name="Lane K.R."/>
            <person name="Thomas B.C."/>
            <person name="Pan C."/>
            <person name="Northen T.R."/>
            <person name="Banfield J.F."/>
        </authorList>
    </citation>
    <scope>NUCLEOTIDE SEQUENCE [LARGE SCALE GENOMIC DNA]</scope>
    <source>
        <strain evidence="9">NP_4</strain>
    </source>
</reference>
<dbReference type="GO" id="GO:0055085">
    <property type="term" value="P:transmembrane transport"/>
    <property type="evidence" value="ECO:0007669"/>
    <property type="project" value="InterPro"/>
</dbReference>